<evidence type="ECO:0000256" key="1">
    <source>
        <dbReference type="SAM" id="MobiDB-lite"/>
    </source>
</evidence>
<keyword evidence="3" id="KW-1185">Reference proteome</keyword>
<gene>
    <name evidence="2" type="ORF">OC842_006805</name>
</gene>
<evidence type="ECO:0000313" key="3">
    <source>
        <dbReference type="Proteomes" id="UP001176521"/>
    </source>
</evidence>
<sequence>STSTAAPITSTVKVVSSSLVPATRTVVGTKVVTVPATKTVLLPQTQTSSTTTSSTTTSSTAATSTTTTTSTTTSTTTTSSTTATSDSATTSTTTTLSTTTIITDLPTTTSTTTTTSATSKTDTTTTTTTSTTTTVTATPTTLAPVRGFIRVVDVSNSNTLGYLNVVASSQGQAGSVAGSEFADIFELSGSTFALGGSGLNLRIVGDTSSFPYMGGVQLGNSGNGDLAVGSSNYVTLTTVAEVAPNSREDASSGYGTGVTESAIWNYDPVAQRFSATWTNSDGVGVTMPTVLALAVASYTYLTADETAFKQTYGGFISSALIFEPQV</sequence>
<proteinExistence type="predicted"/>
<accession>A0AAN6JN16</accession>
<protein>
    <submittedName>
        <fullName evidence="2">Uncharacterized protein</fullName>
    </submittedName>
</protein>
<feature type="non-terminal residue" evidence="2">
    <location>
        <position position="1"/>
    </location>
</feature>
<dbReference type="EMBL" id="JAPDMQ010000681">
    <property type="protein sequence ID" value="KAK0521350.1"/>
    <property type="molecule type" value="Genomic_DNA"/>
</dbReference>
<dbReference type="AlphaFoldDB" id="A0AAN6JN16"/>
<evidence type="ECO:0000313" key="2">
    <source>
        <dbReference type="EMBL" id="KAK0521350.1"/>
    </source>
</evidence>
<name>A0AAN6JN16_9BASI</name>
<dbReference type="Proteomes" id="UP001176521">
    <property type="component" value="Unassembled WGS sequence"/>
</dbReference>
<reference evidence="2" key="1">
    <citation type="journal article" date="2023" name="PhytoFront">
        <title>Draft Genome Resources of Seven Strains of Tilletia horrida, Causal Agent of Kernel Smut of Rice.</title>
        <authorList>
            <person name="Khanal S."/>
            <person name="Antony Babu S."/>
            <person name="Zhou X.G."/>
        </authorList>
    </citation>
    <scope>NUCLEOTIDE SEQUENCE</scope>
    <source>
        <strain evidence="2">TX3</strain>
    </source>
</reference>
<organism evidence="2 3">
    <name type="scientific">Tilletia horrida</name>
    <dbReference type="NCBI Taxonomy" id="155126"/>
    <lineage>
        <taxon>Eukaryota</taxon>
        <taxon>Fungi</taxon>
        <taxon>Dikarya</taxon>
        <taxon>Basidiomycota</taxon>
        <taxon>Ustilaginomycotina</taxon>
        <taxon>Exobasidiomycetes</taxon>
        <taxon>Tilletiales</taxon>
        <taxon>Tilletiaceae</taxon>
        <taxon>Tilletia</taxon>
    </lineage>
</organism>
<feature type="region of interest" description="Disordered" evidence="1">
    <location>
        <begin position="44"/>
        <end position="91"/>
    </location>
</feature>
<comment type="caution">
    <text evidence="2">The sequence shown here is derived from an EMBL/GenBank/DDBJ whole genome shotgun (WGS) entry which is preliminary data.</text>
</comment>
<feature type="region of interest" description="Disordered" evidence="1">
    <location>
        <begin position="107"/>
        <end position="135"/>
    </location>
</feature>